<organism evidence="2 3">
    <name type="scientific">Mucuna pruriens</name>
    <name type="common">Velvet bean</name>
    <name type="synonym">Dolichos pruriens</name>
    <dbReference type="NCBI Taxonomy" id="157652"/>
    <lineage>
        <taxon>Eukaryota</taxon>
        <taxon>Viridiplantae</taxon>
        <taxon>Streptophyta</taxon>
        <taxon>Embryophyta</taxon>
        <taxon>Tracheophyta</taxon>
        <taxon>Spermatophyta</taxon>
        <taxon>Magnoliopsida</taxon>
        <taxon>eudicotyledons</taxon>
        <taxon>Gunneridae</taxon>
        <taxon>Pentapetalae</taxon>
        <taxon>rosids</taxon>
        <taxon>fabids</taxon>
        <taxon>Fabales</taxon>
        <taxon>Fabaceae</taxon>
        <taxon>Papilionoideae</taxon>
        <taxon>50 kb inversion clade</taxon>
        <taxon>NPAAA clade</taxon>
        <taxon>indigoferoid/millettioid clade</taxon>
        <taxon>Phaseoleae</taxon>
        <taxon>Mucuna</taxon>
    </lineage>
</organism>
<dbReference type="AlphaFoldDB" id="A0A371G7M1"/>
<reference evidence="2" key="1">
    <citation type="submission" date="2018-05" db="EMBL/GenBank/DDBJ databases">
        <title>Draft genome of Mucuna pruriens seed.</title>
        <authorList>
            <person name="Nnadi N.E."/>
            <person name="Vos R."/>
            <person name="Hasami M.H."/>
            <person name="Devisetty U.K."/>
            <person name="Aguiy J.C."/>
        </authorList>
    </citation>
    <scope>NUCLEOTIDE SEQUENCE [LARGE SCALE GENOMIC DNA]</scope>
    <source>
        <strain evidence="2">JCA_2017</strain>
    </source>
</reference>
<name>A0A371G7M1_MUCPR</name>
<protein>
    <submittedName>
        <fullName evidence="2">Uncharacterized protein</fullName>
    </submittedName>
</protein>
<evidence type="ECO:0000313" key="3">
    <source>
        <dbReference type="Proteomes" id="UP000257109"/>
    </source>
</evidence>
<comment type="caution">
    <text evidence="2">The sequence shown here is derived from an EMBL/GenBank/DDBJ whole genome shotgun (WGS) entry which is preliminary data.</text>
</comment>
<evidence type="ECO:0000313" key="2">
    <source>
        <dbReference type="EMBL" id="RDX86548.1"/>
    </source>
</evidence>
<gene>
    <name evidence="2" type="ORF">CR513_32111</name>
</gene>
<dbReference type="Proteomes" id="UP000257109">
    <property type="component" value="Unassembled WGS sequence"/>
</dbReference>
<accession>A0A371G7M1</accession>
<sequence length="104" mass="11145">MEMAASGPVTKENSGWLLPVDGASNQSGSRAGYVERETGMATVPFSRPWGASVLDKYSATRGWAPGRFADRYTTPQALFVGRKLNFSSKHGATRDRYLGVGSAS</sequence>
<proteinExistence type="predicted"/>
<keyword evidence="3" id="KW-1185">Reference proteome</keyword>
<feature type="region of interest" description="Disordered" evidence="1">
    <location>
        <begin position="1"/>
        <end position="30"/>
    </location>
</feature>
<feature type="non-terminal residue" evidence="2">
    <location>
        <position position="1"/>
    </location>
</feature>
<dbReference type="EMBL" id="QJKJ01006489">
    <property type="protein sequence ID" value="RDX86548.1"/>
    <property type="molecule type" value="Genomic_DNA"/>
</dbReference>
<evidence type="ECO:0000256" key="1">
    <source>
        <dbReference type="SAM" id="MobiDB-lite"/>
    </source>
</evidence>